<evidence type="ECO:0000256" key="5">
    <source>
        <dbReference type="ARBA" id="ARBA00023002"/>
    </source>
</evidence>
<dbReference type="CDD" id="cd00305">
    <property type="entry name" value="Cu-Zn_Superoxide_Dismutase"/>
    <property type="match status" value="1"/>
</dbReference>
<name>A0A976X680_NEODE</name>
<keyword evidence="3 9" id="KW-0862">Zinc</keyword>
<keyword evidence="6 9" id="KW-0186">Copper</keyword>
<comment type="cofactor">
    <cofactor evidence="9">
        <name>Cu cation</name>
        <dbReference type="ChEBI" id="CHEBI:23378"/>
    </cofactor>
    <text evidence="9">Binds 1 copper ion per subunit.</text>
</comment>
<reference evidence="12" key="1">
    <citation type="journal article" date="2022" name="Fish Shellfish Immunol.">
        <title>An extracellular Cu/Zn superoxide dismutase from Neocaridina denticulata sinensis: cDNA cloning, mRNA expression and characterizations of recombinant protein.</title>
        <authorList>
            <person name="Feng D."/>
            <person name="Gao X."/>
            <person name="Kong W."/>
            <person name="Wu Z."/>
            <person name="Yan C."/>
            <person name="Liu Y."/>
            <person name="Xing K."/>
            <person name="Sun Y."/>
            <person name="Zhang J."/>
        </authorList>
    </citation>
    <scope>NUCLEOTIDE SEQUENCE</scope>
</reference>
<keyword evidence="7" id="KW-1015">Disulfide bond</keyword>
<accession>A0A976X680</accession>
<evidence type="ECO:0000256" key="6">
    <source>
        <dbReference type="ARBA" id="ARBA00023008"/>
    </source>
</evidence>
<evidence type="ECO:0000256" key="1">
    <source>
        <dbReference type="ARBA" id="ARBA00010457"/>
    </source>
</evidence>
<proteinExistence type="evidence at transcript level"/>
<evidence type="ECO:0000256" key="2">
    <source>
        <dbReference type="ARBA" id="ARBA00022723"/>
    </source>
</evidence>
<dbReference type="SMR" id="A0A976X680"/>
<keyword evidence="5 9" id="KW-0560">Oxidoreductase</keyword>
<evidence type="ECO:0000256" key="3">
    <source>
        <dbReference type="ARBA" id="ARBA00022833"/>
    </source>
</evidence>
<organism evidence="12">
    <name type="scientific">Neocaridina denticulata sinensis</name>
    <dbReference type="NCBI Taxonomy" id="274643"/>
    <lineage>
        <taxon>Eukaryota</taxon>
        <taxon>Metazoa</taxon>
        <taxon>Ecdysozoa</taxon>
        <taxon>Arthropoda</taxon>
        <taxon>Crustacea</taxon>
        <taxon>Multicrustacea</taxon>
        <taxon>Malacostraca</taxon>
        <taxon>Eumalacostraca</taxon>
        <taxon>Eucarida</taxon>
        <taxon>Decapoda</taxon>
        <taxon>Pleocyemata</taxon>
        <taxon>Caridea</taxon>
        <taxon>Atyoidea</taxon>
        <taxon>Atyidae</taxon>
        <taxon>Neocaridina</taxon>
    </lineage>
</organism>
<keyword evidence="2 9" id="KW-0479">Metal-binding</keyword>
<dbReference type="InterPro" id="IPR001424">
    <property type="entry name" value="SOD_Cu_Zn_dom"/>
</dbReference>
<dbReference type="PROSITE" id="PS00087">
    <property type="entry name" value="SOD_CU_ZN_1"/>
    <property type="match status" value="1"/>
</dbReference>
<comment type="similarity">
    <text evidence="1 9">Belongs to the Cu-Zn superoxide dismutase family.</text>
</comment>
<dbReference type="InterPro" id="IPR024134">
    <property type="entry name" value="SOD_Cu/Zn_/chaperone"/>
</dbReference>
<dbReference type="PROSITE" id="PS00332">
    <property type="entry name" value="SOD_CU_ZN_2"/>
    <property type="match status" value="1"/>
</dbReference>
<evidence type="ECO:0000256" key="8">
    <source>
        <dbReference type="ARBA" id="ARBA00049204"/>
    </source>
</evidence>
<dbReference type="Pfam" id="PF00080">
    <property type="entry name" value="Sod_Cu"/>
    <property type="match status" value="1"/>
</dbReference>
<dbReference type="AlphaFoldDB" id="A0A976X680"/>
<dbReference type="EMBL" id="OM678462">
    <property type="protein sequence ID" value="URA30388.1"/>
    <property type="molecule type" value="mRNA"/>
</dbReference>
<keyword evidence="4" id="KW-0049">Antioxidant</keyword>
<dbReference type="SUPFAM" id="SSF49329">
    <property type="entry name" value="Cu,Zn superoxide dismutase-like"/>
    <property type="match status" value="1"/>
</dbReference>
<evidence type="ECO:0000256" key="9">
    <source>
        <dbReference type="RuleBase" id="RU000393"/>
    </source>
</evidence>
<dbReference type="GO" id="GO:0004784">
    <property type="term" value="F:superoxide dismutase activity"/>
    <property type="evidence" value="ECO:0007669"/>
    <property type="project" value="UniProtKB-EC"/>
</dbReference>
<evidence type="ECO:0000256" key="4">
    <source>
        <dbReference type="ARBA" id="ARBA00022862"/>
    </source>
</evidence>
<dbReference type="GO" id="GO:0005507">
    <property type="term" value="F:copper ion binding"/>
    <property type="evidence" value="ECO:0007669"/>
    <property type="project" value="InterPro"/>
</dbReference>
<evidence type="ECO:0000256" key="7">
    <source>
        <dbReference type="ARBA" id="ARBA00023157"/>
    </source>
</evidence>
<protein>
    <recommendedName>
        <fullName evidence="9">Superoxide dismutase [Cu-Zn]</fullName>
        <ecNumber evidence="9">1.15.1.1</ecNumber>
    </recommendedName>
</protein>
<dbReference type="EC" id="1.15.1.1" evidence="9"/>
<dbReference type="PANTHER" id="PTHR10003">
    <property type="entry name" value="SUPEROXIDE DISMUTASE CU-ZN -RELATED"/>
    <property type="match status" value="1"/>
</dbReference>
<evidence type="ECO:0000256" key="10">
    <source>
        <dbReference type="SAM" id="SignalP"/>
    </source>
</evidence>
<keyword evidence="10" id="KW-0732">Signal</keyword>
<evidence type="ECO:0000259" key="11">
    <source>
        <dbReference type="Pfam" id="PF00080"/>
    </source>
</evidence>
<feature type="chain" id="PRO_5037593878" description="Superoxide dismutase [Cu-Zn]" evidence="10">
    <location>
        <begin position="21"/>
        <end position="227"/>
    </location>
</feature>
<comment type="cofactor">
    <cofactor evidence="9">
        <name>Zn(2+)</name>
        <dbReference type="ChEBI" id="CHEBI:29105"/>
    </cofactor>
    <text evidence="9">Binds 1 zinc ion per subunit.</text>
</comment>
<sequence length="227" mass="23830">MMSVLRYAVWVLLAISAGVGHPAEGGRHIVYINHNNYPSLLYINAANGGRTAMDTRADTSDIINLILYPADQDAKKFQKATVVLSGGVEGTLTFTQDDLPIGQTRIEGVINKLTPGPHGFHIHMLGDLSGGCVTAAGHYNPYMKNHGAPEHRERHVGDLGNIFADNTGQAVVNITDPLLSLVGPRSVVGRAVVVHAGEDDLGSGGNEDSLKTGNAGGRVGCGVIGYA</sequence>
<gene>
    <name evidence="12" type="primary">Cu/Zn-SOD</name>
</gene>
<dbReference type="PRINTS" id="PR00068">
    <property type="entry name" value="CUZNDISMTASE"/>
</dbReference>
<evidence type="ECO:0000313" key="12">
    <source>
        <dbReference type="EMBL" id="URA30388.1"/>
    </source>
</evidence>
<dbReference type="FunFam" id="2.60.40.200:FF:000003">
    <property type="entry name" value="Superoxide dismutase [Cu-Zn], chloroplastic"/>
    <property type="match status" value="1"/>
</dbReference>
<dbReference type="InterPro" id="IPR036423">
    <property type="entry name" value="SOD-like_Cu/Zn_dom_sf"/>
</dbReference>
<feature type="domain" description="Superoxide dismutase copper/zinc binding" evidence="11">
    <location>
        <begin position="88"/>
        <end position="224"/>
    </location>
</feature>
<feature type="signal peptide" evidence="10">
    <location>
        <begin position="1"/>
        <end position="20"/>
    </location>
</feature>
<dbReference type="Gene3D" id="2.60.40.200">
    <property type="entry name" value="Superoxide dismutase, copper/zinc binding domain"/>
    <property type="match status" value="1"/>
</dbReference>
<dbReference type="InterPro" id="IPR018152">
    <property type="entry name" value="SOD_Cu/Zn_BS"/>
</dbReference>
<comment type="function">
    <text evidence="9">Destroys radicals which are normally produced within the cells and which are toxic to biological systems.</text>
</comment>
<comment type="catalytic activity">
    <reaction evidence="8 9">
        <text>2 superoxide + 2 H(+) = H2O2 + O2</text>
        <dbReference type="Rhea" id="RHEA:20696"/>
        <dbReference type="ChEBI" id="CHEBI:15378"/>
        <dbReference type="ChEBI" id="CHEBI:15379"/>
        <dbReference type="ChEBI" id="CHEBI:16240"/>
        <dbReference type="ChEBI" id="CHEBI:18421"/>
        <dbReference type="EC" id="1.15.1.1"/>
    </reaction>
</comment>